<sequence length="1375" mass="157206">MITNQIESLITEYIPLSIQLTQYSGAGRIQAIRESSQLRQSYNVTVQTIIEINRRMKQMLLNSKHQVIDVFSPDICTTSSMLLNQYPGLCFTLNTFIQQNNFSLLDLLDIDITTLLSENISLEAFGLILRALGILPNQVFSILIARYVMTYGGFHIFVSNNVILKLATSHLQMKPKPSAEFLCVVDTLITRQIYRGFSQVYCLECAQVLPCSVQQEVIDFGIVTQSSPLTISTSFYPYVDIQSDISFPLHDMVRIDLMSPRLQQYQAHISPFGQIIQSMEIMSNIRKPCTFDALENKIIEMLIGVCVEVDGNLRTLLVIGRQTGEFVKMLRNIGDDRVIVQITKVPQQFSDERQGLPHANIFLPIMLQGCAVTNTVYQLSQIQDLKINNITFQNIQDVMRMLPENVKVQTVDQADFYKSQAKPVFKLSNSAVSSPNKDPKSVIESVAEQHDPNCYVLLSQTAQNSWVAQNLSVQLDFTDFPLMLKVTISESKRFNIEIVQSPDSAEDLILDKLFDYKDDQLIIFSNILEAFRQRKLKVEIPLDFFIDAYISHLQQGQEDVQVPTFQPNQEFEIEISKATLFHPNNYILVPQQMKITSVSDFVASLPVFAQNFDQLFDPSLKSAAMDGLQIENCTFSNQNSNANSLSLVHGSQPKNSFDFKPFQFQPDPQQSLFAFDHQSQILPGNHFSQPATDLNSLFMTNLPSQSLNLMDITQPRIYETMPSKLQEASQNSQKYVQLSANSIQLGSQIASLQDHCDIDTDNFMLTDITGYVRYHFPSYNVAIVAFCDPFHKQGSWNHSLAVWYLPDEFKNLKLRRDPKTKNVSLSKGDGESIFIARALVKCNIKPMEANSGIYIVEQATLIDYQDPCEKFKMHYAQKTDTTIEGSVYWQEIQKKGQASYGFVRLASGHERHFYLKQNQNVLGHLVKLLLFNDDPVNHPNSCQLIQSILPPPDRHRWLFGRIIGIYQEPTTELLLKQSFRTQMPQKNNDACIVNGMILTEPMQGTHVDLCFFRVVVPKLLFEQLKVGLSVYFTLKELALHKVVDQTDSVYQTPVELVNMVSDLSTLNQAPDTNKSQIQNILQKMQQTFFTQNDADIGNSRKLSCWAVDNICLQTDTFQGHFKSIPQRKCSGLQTEQMFFEKYGKVLLNGSESLVYVPRPTLNIFPPIFKELERFFFHIHFVFAEQKNGFVPEANQIKKIEQDVSSRRIQGRVHLIGQRSPLYLFQPNNDNIKKLSDTQKIIECLQDSLTPETNCYVIKPSAFYWLTNEILNRIQQKNQPIAALRQIFDKLIKGELGVYTKKVSIALVSDGEFERNAELKQVLTQQQNYYTNVDDQGNKKMLFWCRQVEELCFRGDLEVGEVEEVRSNTEVDFLTY</sequence>
<name>A0ABP1GJG2_9EUKA</name>
<evidence type="ECO:0000313" key="1">
    <source>
        <dbReference type="EMBL" id="CAL5971428.1"/>
    </source>
</evidence>
<evidence type="ECO:0000313" key="2">
    <source>
        <dbReference type="Proteomes" id="UP001642409"/>
    </source>
</evidence>
<evidence type="ECO:0008006" key="3">
    <source>
        <dbReference type="Google" id="ProtNLM"/>
    </source>
</evidence>
<comment type="caution">
    <text evidence="1">The sequence shown here is derived from an EMBL/GenBank/DDBJ whole genome shotgun (WGS) entry which is preliminary data.</text>
</comment>
<proteinExistence type="predicted"/>
<organism evidence="1 2">
    <name type="scientific">Hexamita inflata</name>
    <dbReference type="NCBI Taxonomy" id="28002"/>
    <lineage>
        <taxon>Eukaryota</taxon>
        <taxon>Metamonada</taxon>
        <taxon>Diplomonadida</taxon>
        <taxon>Hexamitidae</taxon>
        <taxon>Hexamitinae</taxon>
        <taxon>Hexamita</taxon>
    </lineage>
</organism>
<dbReference type="Proteomes" id="UP001642409">
    <property type="component" value="Unassembled WGS sequence"/>
</dbReference>
<dbReference type="EMBL" id="CAXDID020000002">
    <property type="protein sequence ID" value="CAL5971428.1"/>
    <property type="molecule type" value="Genomic_DNA"/>
</dbReference>
<reference evidence="1 2" key="1">
    <citation type="submission" date="2024-07" db="EMBL/GenBank/DDBJ databases">
        <authorList>
            <person name="Akdeniz Z."/>
        </authorList>
    </citation>
    <scope>NUCLEOTIDE SEQUENCE [LARGE SCALE GENOMIC DNA]</scope>
</reference>
<protein>
    <recommendedName>
        <fullName evidence="3">CST complex subunit CTC1</fullName>
    </recommendedName>
</protein>
<accession>A0ABP1GJG2</accession>
<gene>
    <name evidence="1" type="ORF">HINF_LOCUS1368</name>
</gene>
<keyword evidence="2" id="KW-1185">Reference proteome</keyword>